<evidence type="ECO:0000313" key="1">
    <source>
        <dbReference type="EMBL" id="MBB6334223.1"/>
    </source>
</evidence>
<name>A0A923IXB1_9ACTO</name>
<comment type="caution">
    <text evidence="1">The sequence shown here is derived from an EMBL/GenBank/DDBJ whole genome shotgun (WGS) entry which is preliminary data.</text>
</comment>
<organism evidence="1 2">
    <name type="scientific">Schaalia hyovaginalis</name>
    <dbReference type="NCBI Taxonomy" id="29316"/>
    <lineage>
        <taxon>Bacteria</taxon>
        <taxon>Bacillati</taxon>
        <taxon>Actinomycetota</taxon>
        <taxon>Actinomycetes</taxon>
        <taxon>Actinomycetales</taxon>
        <taxon>Actinomycetaceae</taxon>
        <taxon>Schaalia</taxon>
    </lineage>
</organism>
<keyword evidence="2" id="KW-1185">Reference proteome</keyword>
<dbReference type="AlphaFoldDB" id="A0A923IXB1"/>
<dbReference type="EMBL" id="JACHMK010000001">
    <property type="protein sequence ID" value="MBB6334223.1"/>
    <property type="molecule type" value="Genomic_DNA"/>
</dbReference>
<protein>
    <recommendedName>
        <fullName evidence="3">Pilus assembly protein</fullName>
    </recommendedName>
</protein>
<sequence>MSHALVQVIVLIVVLALLQLAFALHTRNMAIAAAGEGARRGGLLGGSQAEAVDRTRALFTDLAGAHDARIRAERKGVDGAEVLVVTVTTRIPILVSWGPQWLTVSGSSLIEEG</sequence>
<reference evidence="1" key="1">
    <citation type="submission" date="2020-08" db="EMBL/GenBank/DDBJ databases">
        <title>Sequencing the genomes of 1000 actinobacteria strains.</title>
        <authorList>
            <person name="Klenk H.-P."/>
        </authorList>
    </citation>
    <scope>NUCLEOTIDE SEQUENCE</scope>
    <source>
        <strain evidence="1">DSM 10695</strain>
    </source>
</reference>
<evidence type="ECO:0008006" key="3">
    <source>
        <dbReference type="Google" id="ProtNLM"/>
    </source>
</evidence>
<evidence type="ECO:0000313" key="2">
    <source>
        <dbReference type="Proteomes" id="UP000617426"/>
    </source>
</evidence>
<accession>A0A923IXB1</accession>
<gene>
    <name evidence="1" type="ORF">HD592_000788</name>
</gene>
<dbReference type="Proteomes" id="UP000617426">
    <property type="component" value="Unassembled WGS sequence"/>
</dbReference>
<proteinExistence type="predicted"/>
<dbReference type="RefSeq" id="WP_343058727.1">
    <property type="nucleotide sequence ID" value="NZ_JACHMK010000001.1"/>
</dbReference>